<dbReference type="SUPFAM" id="SSF48371">
    <property type="entry name" value="ARM repeat"/>
    <property type="match status" value="1"/>
</dbReference>
<dbReference type="GO" id="GO:0016192">
    <property type="term" value="P:vesicle-mediated transport"/>
    <property type="evidence" value="ECO:0007669"/>
    <property type="project" value="InterPro"/>
</dbReference>
<evidence type="ECO:0000256" key="3">
    <source>
        <dbReference type="ARBA" id="ARBA00022448"/>
    </source>
</evidence>
<dbReference type="PIRSF" id="PIRSF002291">
    <property type="entry name" value="AP_complex_beta"/>
    <property type="match status" value="1"/>
</dbReference>
<evidence type="ECO:0000256" key="2">
    <source>
        <dbReference type="ARBA" id="ARBA00006613"/>
    </source>
</evidence>
<keyword evidence="3 6" id="KW-0813">Transport</keyword>
<protein>
    <recommendedName>
        <fullName evidence="6">AP complex subunit beta</fullName>
    </recommendedName>
</protein>
<feature type="domain" description="Beta-adaptin appendage C-terminal subdomain" evidence="8">
    <location>
        <begin position="668"/>
        <end position="779"/>
    </location>
</feature>
<dbReference type="PANTHER" id="PTHR11134">
    <property type="entry name" value="ADAPTOR COMPLEX SUBUNIT BETA FAMILY MEMBER"/>
    <property type="match status" value="1"/>
</dbReference>
<dbReference type="InterPro" id="IPR012295">
    <property type="entry name" value="TBP_dom_sf"/>
</dbReference>
<organism evidence="9 10">
    <name type="scientific">Trypanosoma cruzi marinkellei</name>
    <dbReference type="NCBI Taxonomy" id="85056"/>
    <lineage>
        <taxon>Eukaryota</taxon>
        <taxon>Discoba</taxon>
        <taxon>Euglenozoa</taxon>
        <taxon>Kinetoplastea</taxon>
        <taxon>Metakinetoplastina</taxon>
        <taxon>Trypanosomatida</taxon>
        <taxon>Trypanosomatidae</taxon>
        <taxon>Trypanosoma</taxon>
        <taxon>Schizotrypanum</taxon>
    </lineage>
</organism>
<dbReference type="InterPro" id="IPR002553">
    <property type="entry name" value="Clathrin/coatomer_adapt-like_N"/>
</dbReference>
<dbReference type="AlphaFoldDB" id="K2N028"/>
<dbReference type="EMBL" id="AHKC01009695">
    <property type="protein sequence ID" value="EKF32650.1"/>
    <property type="molecule type" value="Genomic_DNA"/>
</dbReference>
<comment type="similarity">
    <text evidence="2 6">Belongs to the adaptor complexes large subunit family.</text>
</comment>
<accession>K2N028</accession>
<dbReference type="GO" id="GO:0030276">
    <property type="term" value="F:clathrin binding"/>
    <property type="evidence" value="ECO:0007669"/>
    <property type="project" value="InterPro"/>
</dbReference>
<comment type="subcellular location">
    <subcellularLocation>
        <location evidence="1">Endomembrane system</location>
    </subcellularLocation>
</comment>
<reference evidence="9 10" key="1">
    <citation type="journal article" date="2012" name="BMC Genomics">
        <title>Comparative genomic analysis of human infective Trypanosoma cruzi lineages with the bat-restricted subspecies T. cruzi marinkellei.</title>
        <authorList>
            <person name="Franzen O."/>
            <person name="Talavera-Lopez C."/>
            <person name="Ochaya S."/>
            <person name="Butler C.E."/>
            <person name="Messenger L.A."/>
            <person name="Lewis M.D."/>
            <person name="Llewellyn M.S."/>
            <person name="Marinkelle C.J."/>
            <person name="Tyler K.M."/>
            <person name="Miles M.A."/>
            <person name="Andersson B."/>
        </authorList>
    </citation>
    <scope>NUCLEOTIDE SEQUENCE [LARGE SCALE GENOMIC DNA]</scope>
    <source>
        <strain evidence="9 10">B7</strain>
    </source>
</reference>
<dbReference type="InterPro" id="IPR026739">
    <property type="entry name" value="AP_beta"/>
</dbReference>
<feature type="compositionally biased region" description="Acidic residues" evidence="7">
    <location>
        <begin position="602"/>
        <end position="624"/>
    </location>
</feature>
<keyword evidence="10" id="KW-1185">Reference proteome</keyword>
<feature type="region of interest" description="Disordered" evidence="7">
    <location>
        <begin position="596"/>
        <end position="629"/>
    </location>
</feature>
<dbReference type="Proteomes" id="UP000007350">
    <property type="component" value="Unassembled WGS sequence"/>
</dbReference>
<proteinExistence type="inferred from homology"/>
<evidence type="ECO:0000313" key="9">
    <source>
        <dbReference type="EMBL" id="EKF32650.1"/>
    </source>
</evidence>
<evidence type="ECO:0000256" key="7">
    <source>
        <dbReference type="SAM" id="MobiDB-lite"/>
    </source>
</evidence>
<evidence type="ECO:0000256" key="5">
    <source>
        <dbReference type="ARBA" id="ARBA00023136"/>
    </source>
</evidence>
<dbReference type="InterPro" id="IPR016342">
    <property type="entry name" value="AP_complex_bsu_1_2_4"/>
</dbReference>
<gene>
    <name evidence="9" type="ORF">MOQ_003495</name>
</gene>
<name>K2N028_TRYCR</name>
<dbReference type="Pfam" id="PF09066">
    <property type="entry name" value="B2-adapt-app_C"/>
    <property type="match status" value="1"/>
</dbReference>
<evidence type="ECO:0000256" key="4">
    <source>
        <dbReference type="ARBA" id="ARBA00022927"/>
    </source>
</evidence>
<sequence length="781" mass="89299">MASMSSNMPVELRSEVNELRQSFRDPQIEKNLTRKRELLRKVIALMTMGVDTSSLFTEMILACGTTDIVSKKLIYFYLISRSENNAELALLSINTLTKECGEESPLVRGLALRSLASLRLPQLFVFLIPAVKKGFSDVSAHVRKTACLCALKVFRISPVEFHKQRFFERMLGMLRDNDPLVCCNALAVLMEVSRDAEANGTTEGVFEVTKPILYHLLNKLRSVPEWHQAQMINLVLRYTPTSEEEMFDIMNLLEERLQSNNSDLILSASNVFFYLTQNYPAVYRQVFDRLKLPLLSLLSSCSKMEVSYVVLCHIKLLVQREPRVFQDSYKVFYCLYIEPTYVKAVKIEILSILVNEASSTDILEEFAAYALERDKAVRCAAIEAMGKVALRLPCTARKVLQHFLLFLECDSDQVRGKSLAVMKNYLRKYRDIEVVRPFLDALVRVYHEMNFADEDSRVALVWVLGELGEHIEDAPYILEVMCNENLLAETPEFRLQFLTSAVKLFFKRPPEMQPVLGTMFKLLINNFSHADVHDQALLYHRLLRQNLMAANKIICGPKAEIKYFVEEQNAALRDKLFEEFDTLSVVYYQTSDSFIKPSTAGVEEEEEEEEEEEVEEDEDEEEQHDEEHAVNEGMMSMASASREAQEPNGMGSSWQRPVLGLMDSGFELSEDPSIEPQEFQRRWGALGEKATSTLQLQLPNVPDTETFEEGLEECGIITLASGAQGDAQKYYLYAQEEGDDTTYFMLELFLHKSGAVNITVKSDNPHMPQFLALLKRIMEQF</sequence>
<dbReference type="Gene3D" id="3.30.310.10">
    <property type="entry name" value="TATA-Binding Protein"/>
    <property type="match status" value="1"/>
</dbReference>
<comment type="caution">
    <text evidence="9">The sequence shown here is derived from an EMBL/GenBank/DDBJ whole genome shotgun (WGS) entry which is preliminary data.</text>
</comment>
<dbReference type="InterPro" id="IPR016024">
    <property type="entry name" value="ARM-type_fold"/>
</dbReference>
<dbReference type="Gene3D" id="1.25.10.10">
    <property type="entry name" value="Leucine-rich Repeat Variant"/>
    <property type="match status" value="1"/>
</dbReference>
<dbReference type="GO" id="GO:0030131">
    <property type="term" value="C:clathrin adaptor complex"/>
    <property type="evidence" value="ECO:0007669"/>
    <property type="project" value="InterPro"/>
</dbReference>
<dbReference type="Pfam" id="PF01602">
    <property type="entry name" value="Adaptin_N"/>
    <property type="match status" value="1"/>
</dbReference>
<evidence type="ECO:0000259" key="8">
    <source>
        <dbReference type="SMART" id="SM01020"/>
    </source>
</evidence>
<dbReference type="InterPro" id="IPR011989">
    <property type="entry name" value="ARM-like"/>
</dbReference>
<dbReference type="SMART" id="SM01020">
    <property type="entry name" value="B2-adapt-app_C"/>
    <property type="match status" value="1"/>
</dbReference>
<dbReference type="GO" id="GO:0012505">
    <property type="term" value="C:endomembrane system"/>
    <property type="evidence" value="ECO:0007669"/>
    <property type="project" value="UniProtKB-SubCell"/>
</dbReference>
<dbReference type="GO" id="GO:0006886">
    <property type="term" value="P:intracellular protein transport"/>
    <property type="evidence" value="ECO:0007669"/>
    <property type="project" value="InterPro"/>
</dbReference>
<evidence type="ECO:0000256" key="6">
    <source>
        <dbReference type="PIRNR" id="PIRNR002291"/>
    </source>
</evidence>
<evidence type="ECO:0000256" key="1">
    <source>
        <dbReference type="ARBA" id="ARBA00004308"/>
    </source>
</evidence>
<keyword evidence="5 6" id="KW-0472">Membrane</keyword>
<evidence type="ECO:0000313" key="10">
    <source>
        <dbReference type="Proteomes" id="UP000007350"/>
    </source>
</evidence>
<dbReference type="OrthoDB" id="10254310at2759"/>
<keyword evidence="4 6" id="KW-0653">Protein transport</keyword>
<dbReference type="InterPro" id="IPR015151">
    <property type="entry name" value="B-adaptin_app_sub_C"/>
</dbReference>